<evidence type="ECO:0000313" key="1">
    <source>
        <dbReference type="EMBL" id="GAB49421.1"/>
    </source>
</evidence>
<dbReference type="STRING" id="1089455.MOPEL_130_00280"/>
<protein>
    <submittedName>
        <fullName evidence="1">Uncharacterized protein</fullName>
    </submittedName>
</protein>
<evidence type="ECO:0000313" key="2">
    <source>
        <dbReference type="Proteomes" id="UP000004367"/>
    </source>
</evidence>
<dbReference type="eggNOG" id="ENOG50332RT">
    <property type="taxonomic scope" value="Bacteria"/>
</dbReference>
<comment type="caution">
    <text evidence="1">The sequence shown here is derived from an EMBL/GenBank/DDBJ whole genome shotgun (WGS) entry which is preliminary data.</text>
</comment>
<dbReference type="AlphaFoldDB" id="H5UUL3"/>
<dbReference type="EMBL" id="BAFE01000089">
    <property type="protein sequence ID" value="GAB49421.1"/>
    <property type="molecule type" value="Genomic_DNA"/>
</dbReference>
<name>H5UUL3_9MICO</name>
<organism evidence="1 2">
    <name type="scientific">Mobilicoccus pelagius NBRC 104925</name>
    <dbReference type="NCBI Taxonomy" id="1089455"/>
    <lineage>
        <taxon>Bacteria</taxon>
        <taxon>Bacillati</taxon>
        <taxon>Actinomycetota</taxon>
        <taxon>Actinomycetes</taxon>
        <taxon>Micrococcales</taxon>
        <taxon>Dermatophilaceae</taxon>
        <taxon>Mobilicoccus</taxon>
    </lineage>
</organism>
<dbReference type="Proteomes" id="UP000004367">
    <property type="component" value="Unassembled WGS sequence"/>
</dbReference>
<reference evidence="1 2" key="1">
    <citation type="submission" date="2012-02" db="EMBL/GenBank/DDBJ databases">
        <title>Whole genome shotgun sequence of Mobilicoccus pelagius NBRC 104925.</title>
        <authorList>
            <person name="Yoshida Y."/>
            <person name="Hosoyama A."/>
            <person name="Tsuchikane K."/>
            <person name="Katsumata H."/>
            <person name="Yamazaki S."/>
            <person name="Fujita N."/>
        </authorList>
    </citation>
    <scope>NUCLEOTIDE SEQUENCE [LARGE SCALE GENOMIC DNA]</scope>
    <source>
        <strain evidence="1 2">NBRC 104925</strain>
    </source>
</reference>
<gene>
    <name evidence="1" type="ORF">MOPEL_130_00280</name>
</gene>
<sequence>MAAGTVEGMDEVHVPPGWPVEVPPPGDDDFVESAVGWLLDLCPADYRGYDVWRRHPRALAWIAVQHVEGQVAVMREAYRRARVDLGERVPPEALREVLGTLEREGLRLRAAVRAASLVRDALDGQRFTPRL</sequence>
<proteinExistence type="predicted"/>
<keyword evidence="2" id="KW-1185">Reference proteome</keyword>
<accession>H5UUL3</accession>